<keyword evidence="1" id="KW-1133">Transmembrane helix</keyword>
<name>A0A0F4PK11_9GAMM</name>
<evidence type="ECO:0000313" key="3">
    <source>
        <dbReference type="Proteomes" id="UP000033664"/>
    </source>
</evidence>
<keyword evidence="1" id="KW-0472">Membrane</keyword>
<evidence type="ECO:0000313" key="2">
    <source>
        <dbReference type="EMBL" id="KJZ00371.1"/>
    </source>
</evidence>
<keyword evidence="1" id="KW-0812">Transmembrane</keyword>
<reference evidence="2 3" key="1">
    <citation type="journal article" date="2015" name="BMC Genomics">
        <title>Genome mining reveals unlocked bioactive potential of marine Gram-negative bacteria.</title>
        <authorList>
            <person name="Machado H."/>
            <person name="Sonnenschein E.C."/>
            <person name="Melchiorsen J."/>
            <person name="Gram L."/>
        </authorList>
    </citation>
    <scope>NUCLEOTIDE SEQUENCE [LARGE SCALE GENOMIC DNA]</scope>
    <source>
        <strain evidence="2 3">S3137</strain>
    </source>
</reference>
<dbReference type="EMBL" id="JXXZ01000006">
    <property type="protein sequence ID" value="KJZ00371.1"/>
    <property type="molecule type" value="Genomic_DNA"/>
</dbReference>
<accession>A0A0F4PK11</accession>
<protein>
    <submittedName>
        <fullName evidence="2">Uncharacterized protein</fullName>
    </submittedName>
</protein>
<dbReference type="Proteomes" id="UP000033664">
    <property type="component" value="Unassembled WGS sequence"/>
</dbReference>
<comment type="caution">
    <text evidence="2">The sequence shown here is derived from an EMBL/GenBank/DDBJ whole genome shotgun (WGS) entry which is preliminary data.</text>
</comment>
<evidence type="ECO:0000256" key="1">
    <source>
        <dbReference type="SAM" id="Phobius"/>
    </source>
</evidence>
<sequence>MQGLTNKLLYFNQGVSVTSKIWILVISLFFVSPTMAKSEMNPRVSAIKSNLIYEGTFVEAEVIGLIVKSDNDAFTLMLDSDNQIWFDDSFVMSNEEKKHVAPYLVKIFEEATDPQQKAAIATILKAML</sequence>
<dbReference type="PATRIC" id="fig|151081.8.peg.2916"/>
<dbReference type="AlphaFoldDB" id="A0A0F4PK11"/>
<proteinExistence type="predicted"/>
<feature type="transmembrane region" description="Helical" evidence="1">
    <location>
        <begin position="20"/>
        <end position="36"/>
    </location>
</feature>
<organism evidence="2 3">
    <name type="scientific">Pseudoalteromonas ruthenica</name>
    <dbReference type="NCBI Taxonomy" id="151081"/>
    <lineage>
        <taxon>Bacteria</taxon>
        <taxon>Pseudomonadati</taxon>
        <taxon>Pseudomonadota</taxon>
        <taxon>Gammaproteobacteria</taxon>
        <taxon>Alteromonadales</taxon>
        <taxon>Pseudoalteromonadaceae</taxon>
        <taxon>Pseudoalteromonas</taxon>
    </lineage>
</organism>
<gene>
    <name evidence="2" type="ORF">TW72_06660</name>
</gene>
<keyword evidence="3" id="KW-1185">Reference proteome</keyword>